<dbReference type="STRING" id="301302.ERS852420_02221"/>
<proteinExistence type="predicted"/>
<dbReference type="AlphaFoldDB" id="A0A0M6WRY6"/>
<feature type="transmembrane region" description="Helical" evidence="1">
    <location>
        <begin position="195"/>
        <end position="213"/>
    </location>
</feature>
<accession>A0A0M6WRY6</accession>
<keyword evidence="1" id="KW-0472">Membrane</keyword>
<feature type="domain" description="Phosphatidic acid phosphatase type 2/haloperoxidase" evidence="2">
    <location>
        <begin position="117"/>
        <end position="219"/>
    </location>
</feature>
<name>A0A0M6WRY6_9FIRM</name>
<sequence length="236" mass="27933">MLPETKSKRTFVFRKYYEKYKHLWILLYFFVYMAWFNYVEKTVTTHFHVIHVPIDDYIPFCEYFVIPYLLWFPFVGWGIAYMALHNKTDYYKLCAFLFTGMTIFLIISTVYPNGQYLRPTYFTHHNLCTMLCERLYAGDTPTNLFPSIHVYNSLGIYLAVTHNKKLRKNKLVCLLTLILTVSIILATMFIKQHSFFDVCCAFVLAAVMYHVVYRHNWARAKAAATSSKTDNNFSVE</sequence>
<reference evidence="4" key="1">
    <citation type="submission" date="2015-05" db="EMBL/GenBank/DDBJ databases">
        <authorList>
            <consortium name="Pathogen Informatics"/>
        </authorList>
    </citation>
    <scope>NUCLEOTIDE SEQUENCE [LARGE SCALE GENOMIC DNA]</scope>
    <source>
        <strain evidence="4">M72</strain>
    </source>
</reference>
<dbReference type="RefSeq" id="WP_055068187.1">
    <property type="nucleotide sequence ID" value="NZ_CP173697.1"/>
</dbReference>
<feature type="transmembrane region" description="Helical" evidence="1">
    <location>
        <begin position="20"/>
        <end position="38"/>
    </location>
</feature>
<feature type="transmembrane region" description="Helical" evidence="1">
    <location>
        <begin position="172"/>
        <end position="189"/>
    </location>
</feature>
<organism evidence="3 4">
    <name type="scientific">Roseburia faecis</name>
    <dbReference type="NCBI Taxonomy" id="301302"/>
    <lineage>
        <taxon>Bacteria</taxon>
        <taxon>Bacillati</taxon>
        <taxon>Bacillota</taxon>
        <taxon>Clostridia</taxon>
        <taxon>Lachnospirales</taxon>
        <taxon>Lachnospiraceae</taxon>
        <taxon>Roseburia</taxon>
    </lineage>
</organism>
<dbReference type="Proteomes" id="UP000049979">
    <property type="component" value="Unassembled WGS sequence"/>
</dbReference>
<keyword evidence="4" id="KW-1185">Reference proteome</keyword>
<keyword evidence="1" id="KW-1133">Transmembrane helix</keyword>
<evidence type="ECO:0000313" key="4">
    <source>
        <dbReference type="Proteomes" id="UP000049979"/>
    </source>
</evidence>
<protein>
    <recommendedName>
        <fullName evidence="2">Phosphatidic acid phosphatase type 2/haloperoxidase domain-containing protein</fullName>
    </recommendedName>
</protein>
<dbReference type="Pfam" id="PF01569">
    <property type="entry name" value="PAP2"/>
    <property type="match status" value="1"/>
</dbReference>
<evidence type="ECO:0000313" key="3">
    <source>
        <dbReference type="EMBL" id="CRL40188.1"/>
    </source>
</evidence>
<dbReference type="EMBL" id="CVRR01000033">
    <property type="protein sequence ID" value="CRL40188.1"/>
    <property type="molecule type" value="Genomic_DNA"/>
</dbReference>
<gene>
    <name evidence="3" type="ORF">M72_08601</name>
</gene>
<evidence type="ECO:0000259" key="2">
    <source>
        <dbReference type="Pfam" id="PF01569"/>
    </source>
</evidence>
<evidence type="ECO:0000256" key="1">
    <source>
        <dbReference type="SAM" id="Phobius"/>
    </source>
</evidence>
<dbReference type="InterPro" id="IPR000326">
    <property type="entry name" value="PAP2/HPO"/>
</dbReference>
<feature type="transmembrane region" description="Helical" evidence="1">
    <location>
        <begin position="63"/>
        <end position="83"/>
    </location>
</feature>
<dbReference type="OrthoDB" id="9790723at2"/>
<keyword evidence="1" id="KW-0812">Transmembrane</keyword>
<feature type="transmembrane region" description="Helical" evidence="1">
    <location>
        <begin position="90"/>
        <end position="111"/>
    </location>
</feature>
<feature type="transmembrane region" description="Helical" evidence="1">
    <location>
        <begin position="144"/>
        <end position="160"/>
    </location>
</feature>